<dbReference type="Proteomes" id="UP000027180">
    <property type="component" value="Chromosome"/>
</dbReference>
<evidence type="ECO:0000313" key="1">
    <source>
        <dbReference type="EMBL" id="AIC27743.1"/>
    </source>
</evidence>
<evidence type="ECO:0000313" key="2">
    <source>
        <dbReference type="Proteomes" id="UP000027180"/>
    </source>
</evidence>
<sequence>MISADQIREHMEVRAADGTHMGTVDHLDGPTRIKLTKADSEDGKHHLIPIDWVDHVDAHVHLSKNARDVRSQWATIN</sequence>
<protein>
    <recommendedName>
        <fullName evidence="3">DUF2171 domain-containing protein</fullName>
    </recommendedName>
</protein>
<reference evidence="1 2" key="1">
    <citation type="submission" date="2013-12" db="EMBL/GenBank/DDBJ databases">
        <title>Complete genome sequence of Rhizobium etli bv. mimosae IE4771.</title>
        <authorList>
            <person name="Bustos P."/>
            <person name="Santamaria R.I."/>
            <person name="Lozano L."/>
            <person name="Ormeno-Orrillo E."/>
            <person name="Rogel M.A."/>
            <person name="Romero D."/>
            <person name="Cevallos M.A."/>
            <person name="Martinez-Romero E."/>
            <person name="Gonzalez V."/>
        </authorList>
    </citation>
    <scope>NUCLEOTIDE SEQUENCE [LARGE SCALE GENOMIC DNA]</scope>
    <source>
        <strain evidence="1 2">IE4771</strain>
    </source>
</reference>
<dbReference type="EMBL" id="CP006986">
    <property type="protein sequence ID" value="AIC27743.1"/>
    <property type="molecule type" value="Genomic_DNA"/>
</dbReference>
<dbReference type="OrthoDB" id="9803697at2"/>
<name>A0A060HXT8_RHIET</name>
<evidence type="ECO:0008006" key="3">
    <source>
        <dbReference type="Google" id="ProtNLM"/>
    </source>
</evidence>
<dbReference type="AlphaFoldDB" id="A0A060HXT8"/>
<proteinExistence type="predicted"/>
<dbReference type="RefSeq" id="WP_038689522.1">
    <property type="nucleotide sequence ID" value="NZ_CP006986.1"/>
</dbReference>
<organism evidence="1 2">
    <name type="scientific">Rhizobium etli bv. mimosae str. IE4771</name>
    <dbReference type="NCBI Taxonomy" id="1432050"/>
    <lineage>
        <taxon>Bacteria</taxon>
        <taxon>Pseudomonadati</taxon>
        <taxon>Pseudomonadota</taxon>
        <taxon>Alphaproteobacteria</taxon>
        <taxon>Hyphomicrobiales</taxon>
        <taxon>Rhizobiaceae</taxon>
        <taxon>Rhizobium/Agrobacterium group</taxon>
        <taxon>Rhizobium</taxon>
    </lineage>
</organism>
<dbReference type="KEGG" id="rei:IE4771_CH02643"/>
<dbReference type="HOGENOM" id="CLU_170302_0_0_5"/>
<accession>A0A060HXT8</accession>
<gene>
    <name evidence="1" type="ORF">IE4771_CH02643</name>
</gene>
<dbReference type="InterPro" id="IPR018684">
    <property type="entry name" value="DUF2171"/>
</dbReference>
<dbReference type="Pfam" id="PF09939">
    <property type="entry name" value="DUF2171"/>
    <property type="match status" value="1"/>
</dbReference>